<comment type="similarity">
    <text evidence="8">Belongs to the binding-protein-dependent transport system permease family.</text>
</comment>
<accession>A0A9P1JY80</accession>
<keyword evidence="2 8" id="KW-0813">Transport</keyword>
<feature type="transmembrane region" description="Helical" evidence="8">
    <location>
        <begin position="233"/>
        <end position="253"/>
    </location>
</feature>
<dbReference type="Proteomes" id="UP000007319">
    <property type="component" value="Plasmid AZOBR_p2"/>
</dbReference>
<dbReference type="SUPFAM" id="SSF161098">
    <property type="entry name" value="MetI-like"/>
    <property type="match status" value="1"/>
</dbReference>
<dbReference type="EMBL" id="HE577329">
    <property type="protein sequence ID" value="CCD02074.1"/>
    <property type="molecule type" value="Genomic_DNA"/>
</dbReference>
<dbReference type="KEGG" id="abs:AZOBR_p270270"/>
<protein>
    <submittedName>
        <fullName evidence="10">Spermidine/putrescine ABC transpoter (Permease protein)</fullName>
    </submittedName>
</protein>
<keyword evidence="10" id="KW-0614">Plasmid</keyword>
<reference evidence="10 11" key="1">
    <citation type="journal article" date="2011" name="PLoS Genet.">
        <title>Azospirillum genomes reveal transition of bacteria from aquatic to terrestrial environments.</title>
        <authorList>
            <person name="Wisniewski-Dye F."/>
            <person name="Borziak K."/>
            <person name="Khalsa-Moyers G."/>
            <person name="Alexandre G."/>
            <person name="Sukharnikov L.O."/>
            <person name="Wuichet K."/>
            <person name="Hurst G.B."/>
            <person name="McDonald W.H."/>
            <person name="Robertson J.S."/>
            <person name="Barbe V."/>
            <person name="Calteau A."/>
            <person name="Rouy Z."/>
            <person name="Mangenot S."/>
            <person name="Prigent-Combaret C."/>
            <person name="Normand P."/>
            <person name="Boyer M."/>
            <person name="Siguier P."/>
            <person name="Dessaux Y."/>
            <person name="Elmerich C."/>
            <person name="Condemine G."/>
            <person name="Krishnen G."/>
            <person name="Kennedy I."/>
            <person name="Paterson A.H."/>
            <person name="Gonzalez V."/>
            <person name="Mavingui P."/>
            <person name="Zhulin I.B."/>
        </authorList>
    </citation>
    <scope>NUCLEOTIDE SEQUENCE [LARGE SCALE GENOMIC DNA]</scope>
    <source>
        <strain evidence="10 11">Sp245</strain>
    </source>
</reference>
<gene>
    <name evidence="10" type="ORF">AZOBR_p270270</name>
</gene>
<dbReference type="GO" id="GO:0005886">
    <property type="term" value="C:plasma membrane"/>
    <property type="evidence" value="ECO:0007669"/>
    <property type="project" value="UniProtKB-SubCell"/>
</dbReference>
<proteinExistence type="inferred from homology"/>
<dbReference type="AlphaFoldDB" id="A0A9P1JY80"/>
<evidence type="ECO:0000256" key="4">
    <source>
        <dbReference type="ARBA" id="ARBA00022519"/>
    </source>
</evidence>
<dbReference type="PANTHER" id="PTHR43357">
    <property type="entry name" value="INNER MEMBRANE ABC TRANSPORTER PERMEASE PROTEIN YDCV"/>
    <property type="match status" value="1"/>
</dbReference>
<evidence type="ECO:0000256" key="2">
    <source>
        <dbReference type="ARBA" id="ARBA00022448"/>
    </source>
</evidence>
<evidence type="ECO:0000256" key="6">
    <source>
        <dbReference type="ARBA" id="ARBA00022989"/>
    </source>
</evidence>
<dbReference type="CDD" id="cd06261">
    <property type="entry name" value="TM_PBP2"/>
    <property type="match status" value="1"/>
</dbReference>
<keyword evidence="4" id="KW-0997">Cell inner membrane</keyword>
<geneLocation type="plasmid" evidence="10 11">
    <name>AZOBR_p2</name>
</geneLocation>
<name>A0A9P1JY80_9PROT</name>
<evidence type="ECO:0000259" key="9">
    <source>
        <dbReference type="PROSITE" id="PS50928"/>
    </source>
</evidence>
<dbReference type="Gene3D" id="1.10.3720.10">
    <property type="entry name" value="MetI-like"/>
    <property type="match status" value="1"/>
</dbReference>
<comment type="subcellular location">
    <subcellularLocation>
        <location evidence="1">Cell inner membrane</location>
        <topology evidence="1">Multi-pass membrane protein</topology>
    </subcellularLocation>
    <subcellularLocation>
        <location evidence="8">Cell membrane</location>
        <topology evidence="8">Multi-pass membrane protein</topology>
    </subcellularLocation>
</comment>
<dbReference type="Pfam" id="PF00528">
    <property type="entry name" value="BPD_transp_1"/>
    <property type="match status" value="1"/>
</dbReference>
<feature type="transmembrane region" description="Helical" evidence="8">
    <location>
        <begin position="98"/>
        <end position="125"/>
    </location>
</feature>
<evidence type="ECO:0000256" key="5">
    <source>
        <dbReference type="ARBA" id="ARBA00022692"/>
    </source>
</evidence>
<dbReference type="InterPro" id="IPR035906">
    <property type="entry name" value="MetI-like_sf"/>
</dbReference>
<dbReference type="GO" id="GO:0055085">
    <property type="term" value="P:transmembrane transport"/>
    <property type="evidence" value="ECO:0007669"/>
    <property type="project" value="InterPro"/>
</dbReference>
<keyword evidence="5 8" id="KW-0812">Transmembrane</keyword>
<keyword evidence="3" id="KW-1003">Cell membrane</keyword>
<evidence type="ECO:0000313" key="11">
    <source>
        <dbReference type="Proteomes" id="UP000007319"/>
    </source>
</evidence>
<organism evidence="10 11">
    <name type="scientific">Azospirillum baldaniorum</name>
    <dbReference type="NCBI Taxonomy" id="1064539"/>
    <lineage>
        <taxon>Bacteria</taxon>
        <taxon>Pseudomonadati</taxon>
        <taxon>Pseudomonadota</taxon>
        <taxon>Alphaproteobacteria</taxon>
        <taxon>Rhodospirillales</taxon>
        <taxon>Azospirillaceae</taxon>
        <taxon>Azospirillum</taxon>
    </lineage>
</organism>
<dbReference type="PANTHER" id="PTHR43357:SF4">
    <property type="entry name" value="INNER MEMBRANE ABC TRANSPORTER PERMEASE PROTEIN YDCV"/>
    <property type="match status" value="1"/>
</dbReference>
<feature type="domain" description="ABC transmembrane type-1" evidence="9">
    <location>
        <begin position="68"/>
        <end position="253"/>
    </location>
</feature>
<evidence type="ECO:0000256" key="1">
    <source>
        <dbReference type="ARBA" id="ARBA00004429"/>
    </source>
</evidence>
<keyword evidence="11" id="KW-1185">Reference proteome</keyword>
<feature type="transmembrane region" description="Helical" evidence="8">
    <location>
        <begin position="62"/>
        <end position="86"/>
    </location>
</feature>
<sequence>MTGTMTGAVLRALHGLLVAALAAFLLAPVLLVFPMSLSADADLSWPPSGWSLRWYVALLADGAMAAALINSLLLAAAVTALALLIAFPAALALARGRLTALAVLLTLPLLLPSIVLGLALLVLFVRLGLVGSWPGMAVPHLLITLPYALRVLETALRGLPPGVEEAAASLGARPASVALRITLPLAAPGLAAAAILVFLVSFDEVVVSLFIAGPRLTTLPVALYRHVESSSDPLVAAVAALLVLGTLALVIALERLVGLRRALGGKAEEDRP</sequence>
<evidence type="ECO:0000256" key="3">
    <source>
        <dbReference type="ARBA" id="ARBA00022475"/>
    </source>
</evidence>
<keyword evidence="7 8" id="KW-0472">Membrane</keyword>
<evidence type="ECO:0000313" key="10">
    <source>
        <dbReference type="EMBL" id="CCD02074.1"/>
    </source>
</evidence>
<dbReference type="InterPro" id="IPR000515">
    <property type="entry name" value="MetI-like"/>
</dbReference>
<evidence type="ECO:0000256" key="8">
    <source>
        <dbReference type="RuleBase" id="RU363032"/>
    </source>
</evidence>
<dbReference type="PROSITE" id="PS50928">
    <property type="entry name" value="ABC_TM1"/>
    <property type="match status" value="1"/>
</dbReference>
<evidence type="ECO:0000256" key="7">
    <source>
        <dbReference type="ARBA" id="ARBA00023136"/>
    </source>
</evidence>
<keyword evidence="6 8" id="KW-1133">Transmembrane helix</keyword>